<dbReference type="EMBL" id="MFIE01000028">
    <property type="protein sequence ID" value="OGF82203.1"/>
    <property type="molecule type" value="Genomic_DNA"/>
</dbReference>
<gene>
    <name evidence="1" type="ORF">A3B18_04130</name>
</gene>
<dbReference type="Proteomes" id="UP000178684">
    <property type="component" value="Unassembled WGS sequence"/>
</dbReference>
<evidence type="ECO:0000313" key="1">
    <source>
        <dbReference type="EMBL" id="OGF82203.1"/>
    </source>
</evidence>
<name>A0A1F5X2Z3_9BACT</name>
<protein>
    <submittedName>
        <fullName evidence="1">Uncharacterized protein</fullName>
    </submittedName>
</protein>
<proteinExistence type="predicted"/>
<organism evidence="1 2">
    <name type="scientific">Candidatus Giovannonibacteria bacterium RIFCSPLOWO2_01_FULL_46_13</name>
    <dbReference type="NCBI Taxonomy" id="1798352"/>
    <lineage>
        <taxon>Bacteria</taxon>
        <taxon>Candidatus Giovannoniibacteriota</taxon>
    </lineage>
</organism>
<dbReference type="AlphaFoldDB" id="A0A1F5X2Z3"/>
<sequence length="75" mass="8603">MPWATHMIQWMQQWVAKPRGGANPIKYILSSDWRLQLASMKLESLVIADQHAAVNTFSNFALKIKGAWQFIYPNG</sequence>
<reference evidence="1 2" key="1">
    <citation type="journal article" date="2016" name="Nat. Commun.">
        <title>Thousands of microbial genomes shed light on interconnected biogeochemical processes in an aquifer system.</title>
        <authorList>
            <person name="Anantharaman K."/>
            <person name="Brown C.T."/>
            <person name="Hug L.A."/>
            <person name="Sharon I."/>
            <person name="Castelle C.J."/>
            <person name="Probst A.J."/>
            <person name="Thomas B.C."/>
            <person name="Singh A."/>
            <person name="Wilkins M.J."/>
            <person name="Karaoz U."/>
            <person name="Brodie E.L."/>
            <person name="Williams K.H."/>
            <person name="Hubbard S.S."/>
            <person name="Banfield J.F."/>
        </authorList>
    </citation>
    <scope>NUCLEOTIDE SEQUENCE [LARGE SCALE GENOMIC DNA]</scope>
</reference>
<comment type="caution">
    <text evidence="1">The sequence shown here is derived from an EMBL/GenBank/DDBJ whole genome shotgun (WGS) entry which is preliminary data.</text>
</comment>
<evidence type="ECO:0000313" key="2">
    <source>
        <dbReference type="Proteomes" id="UP000178684"/>
    </source>
</evidence>
<accession>A0A1F5X2Z3</accession>